<keyword evidence="11 13" id="KW-0066">ATP synthesis</keyword>
<evidence type="ECO:0000313" key="14">
    <source>
        <dbReference type="EMBL" id="TWI31527.1"/>
    </source>
</evidence>
<gene>
    <name evidence="13" type="primary">atpG</name>
    <name evidence="14" type="ORF">IQ24_02979</name>
</gene>
<comment type="function">
    <text evidence="1 13">Produces ATP from ADP in the presence of a proton gradient across the membrane. The gamma chain is believed to be important in regulating ATPase activity and the flow of protons through the CF(0) complex.</text>
</comment>
<dbReference type="PRINTS" id="PR00126">
    <property type="entry name" value="ATPASEGAMMA"/>
</dbReference>
<dbReference type="RefSeq" id="WP_145399067.1">
    <property type="nucleotide sequence ID" value="NZ_VLKU01000009.1"/>
</dbReference>
<dbReference type="AlphaFoldDB" id="A0A562NHA1"/>
<comment type="subcellular location">
    <subcellularLocation>
        <location evidence="13">Cell membrane</location>
        <topology evidence="13">Peripheral membrane protein</topology>
    </subcellularLocation>
    <subcellularLocation>
        <location evidence="2">Membrane</location>
        <topology evidence="2">Peripheral membrane protein</topology>
    </subcellularLocation>
    <subcellularLocation>
        <location evidence="12">Thylakoid</location>
    </subcellularLocation>
</comment>
<evidence type="ECO:0000256" key="3">
    <source>
        <dbReference type="ARBA" id="ARBA00007681"/>
    </source>
</evidence>
<dbReference type="HAMAP" id="MF_00815">
    <property type="entry name" value="ATP_synth_gamma_bact"/>
    <property type="match status" value="1"/>
</dbReference>
<dbReference type="InterPro" id="IPR035968">
    <property type="entry name" value="ATP_synth_F1_ATPase_gsu"/>
</dbReference>
<dbReference type="NCBIfam" id="TIGR01146">
    <property type="entry name" value="ATPsyn_F1gamma"/>
    <property type="match status" value="1"/>
</dbReference>
<dbReference type="GO" id="GO:0005886">
    <property type="term" value="C:plasma membrane"/>
    <property type="evidence" value="ECO:0007669"/>
    <property type="project" value="UniProtKB-SubCell"/>
</dbReference>
<keyword evidence="8 13" id="KW-0406">Ion transport</keyword>
<evidence type="ECO:0000256" key="7">
    <source>
        <dbReference type="ARBA" id="ARBA00022781"/>
    </source>
</evidence>
<evidence type="ECO:0000313" key="15">
    <source>
        <dbReference type="Proteomes" id="UP000316225"/>
    </source>
</evidence>
<dbReference type="FunFam" id="1.10.287.80:FF:000001">
    <property type="entry name" value="ATP synthase gamma chain"/>
    <property type="match status" value="1"/>
</dbReference>
<accession>A0A562NHA1</accession>
<keyword evidence="6" id="KW-0997">Cell inner membrane</keyword>
<dbReference type="GO" id="GO:0005524">
    <property type="term" value="F:ATP binding"/>
    <property type="evidence" value="ECO:0007669"/>
    <property type="project" value="UniProtKB-UniRule"/>
</dbReference>
<dbReference type="Proteomes" id="UP000316225">
    <property type="component" value="Unassembled WGS sequence"/>
</dbReference>
<dbReference type="Pfam" id="PF00231">
    <property type="entry name" value="ATP-synt"/>
    <property type="match status" value="1"/>
</dbReference>
<dbReference type="InterPro" id="IPR000131">
    <property type="entry name" value="ATP_synth_F1_gsu"/>
</dbReference>
<evidence type="ECO:0000256" key="4">
    <source>
        <dbReference type="ARBA" id="ARBA00022448"/>
    </source>
</evidence>
<dbReference type="SUPFAM" id="SSF52943">
    <property type="entry name" value="ATP synthase (F1-ATPase), gamma subunit"/>
    <property type="match status" value="1"/>
</dbReference>
<dbReference type="OrthoDB" id="9812769at2"/>
<dbReference type="PANTHER" id="PTHR11693:SF22">
    <property type="entry name" value="ATP SYNTHASE SUBUNIT GAMMA, MITOCHONDRIAL"/>
    <property type="match status" value="1"/>
</dbReference>
<organism evidence="14 15">
    <name type="scientific">Paracoccus sulfuroxidans</name>
    <dbReference type="NCBI Taxonomy" id="384678"/>
    <lineage>
        <taxon>Bacteria</taxon>
        <taxon>Pseudomonadati</taxon>
        <taxon>Pseudomonadota</taxon>
        <taxon>Alphaproteobacteria</taxon>
        <taxon>Rhodobacterales</taxon>
        <taxon>Paracoccaceae</taxon>
        <taxon>Paracoccus</taxon>
    </lineage>
</organism>
<keyword evidence="7 13" id="KW-0375">Hydrogen ion transport</keyword>
<evidence type="ECO:0000256" key="9">
    <source>
        <dbReference type="ARBA" id="ARBA00023136"/>
    </source>
</evidence>
<dbReference type="Gene3D" id="3.40.1380.10">
    <property type="match status" value="1"/>
</dbReference>
<dbReference type="Gene3D" id="1.10.287.80">
    <property type="entry name" value="ATP synthase, gamma subunit, helix hairpin domain"/>
    <property type="match status" value="1"/>
</dbReference>
<dbReference type="CDD" id="cd12151">
    <property type="entry name" value="F1-ATPase_gamma"/>
    <property type="match status" value="1"/>
</dbReference>
<evidence type="ECO:0000256" key="11">
    <source>
        <dbReference type="ARBA" id="ARBA00023310"/>
    </source>
</evidence>
<comment type="subunit">
    <text evidence="13">F-type ATPases have 2 components, CF(1) - the catalytic core - and CF(0) - the membrane proton channel. CF(1) has five subunits: alpha(3), beta(3), gamma(1), delta(1), epsilon(1). CF(0) has three main subunits: a, b and c.</text>
</comment>
<keyword evidence="4 13" id="KW-0813">Transport</keyword>
<evidence type="ECO:0000256" key="13">
    <source>
        <dbReference type="HAMAP-Rule" id="MF_00815"/>
    </source>
</evidence>
<evidence type="ECO:0000256" key="12">
    <source>
        <dbReference type="ARBA" id="ARBA00060385"/>
    </source>
</evidence>
<evidence type="ECO:0000256" key="5">
    <source>
        <dbReference type="ARBA" id="ARBA00022475"/>
    </source>
</evidence>
<evidence type="ECO:0000256" key="1">
    <source>
        <dbReference type="ARBA" id="ARBA00003456"/>
    </source>
</evidence>
<dbReference type="PROSITE" id="PS00153">
    <property type="entry name" value="ATPASE_GAMMA"/>
    <property type="match status" value="1"/>
</dbReference>
<evidence type="ECO:0000256" key="8">
    <source>
        <dbReference type="ARBA" id="ARBA00023065"/>
    </source>
</evidence>
<dbReference type="GO" id="GO:0045259">
    <property type="term" value="C:proton-transporting ATP synthase complex"/>
    <property type="evidence" value="ECO:0007669"/>
    <property type="project" value="UniProtKB-KW"/>
</dbReference>
<dbReference type="GO" id="GO:0046933">
    <property type="term" value="F:proton-transporting ATP synthase activity, rotational mechanism"/>
    <property type="evidence" value="ECO:0007669"/>
    <property type="project" value="UniProtKB-UniRule"/>
</dbReference>
<keyword evidence="9 13" id="KW-0472">Membrane</keyword>
<comment type="similarity">
    <text evidence="3 13">Belongs to the ATPase gamma chain family.</text>
</comment>
<evidence type="ECO:0000256" key="2">
    <source>
        <dbReference type="ARBA" id="ARBA00004170"/>
    </source>
</evidence>
<dbReference type="FunFam" id="1.10.287.80:FF:000003">
    <property type="entry name" value="ATP synthase gamma chain, chloroplastic"/>
    <property type="match status" value="1"/>
</dbReference>
<name>A0A562NHA1_9RHOB</name>
<dbReference type="EMBL" id="VLKU01000009">
    <property type="protein sequence ID" value="TWI31527.1"/>
    <property type="molecule type" value="Genomic_DNA"/>
</dbReference>
<reference evidence="14 15" key="1">
    <citation type="journal article" date="2015" name="Stand. Genomic Sci.">
        <title>Genomic Encyclopedia of Bacterial and Archaeal Type Strains, Phase III: the genomes of soil and plant-associated and newly described type strains.</title>
        <authorList>
            <person name="Whitman W.B."/>
            <person name="Woyke T."/>
            <person name="Klenk H.P."/>
            <person name="Zhou Y."/>
            <person name="Lilburn T.G."/>
            <person name="Beck B.J."/>
            <person name="De Vos P."/>
            <person name="Vandamme P."/>
            <person name="Eisen J.A."/>
            <person name="Garrity G."/>
            <person name="Hugenholtz P."/>
            <person name="Kyrpides N.C."/>
        </authorList>
    </citation>
    <scope>NUCLEOTIDE SEQUENCE [LARGE SCALE GENOMIC DNA]</scope>
    <source>
        <strain evidence="14 15">CGMCC 1.5364</strain>
    </source>
</reference>
<evidence type="ECO:0000256" key="10">
    <source>
        <dbReference type="ARBA" id="ARBA00023196"/>
    </source>
</evidence>
<protein>
    <recommendedName>
        <fullName evidence="13">ATP synthase gamma chain</fullName>
    </recommendedName>
    <alternativeName>
        <fullName evidence="13">ATP synthase F1 sector gamma subunit</fullName>
    </alternativeName>
    <alternativeName>
        <fullName evidence="13">F-ATPase gamma subunit</fullName>
    </alternativeName>
</protein>
<keyword evidence="10 13" id="KW-0139">CF(1)</keyword>
<evidence type="ECO:0000256" key="6">
    <source>
        <dbReference type="ARBA" id="ARBA00022519"/>
    </source>
</evidence>
<dbReference type="InterPro" id="IPR023632">
    <property type="entry name" value="ATP_synth_F1_gsu_CS"/>
</dbReference>
<dbReference type="NCBIfam" id="NF004146">
    <property type="entry name" value="PRK05621.1-4"/>
    <property type="match status" value="1"/>
</dbReference>
<keyword evidence="5 13" id="KW-1003">Cell membrane</keyword>
<dbReference type="PANTHER" id="PTHR11693">
    <property type="entry name" value="ATP SYNTHASE GAMMA CHAIN"/>
    <property type="match status" value="1"/>
</dbReference>
<proteinExistence type="inferred from homology"/>
<keyword evidence="15" id="KW-1185">Reference proteome</keyword>
<sequence length="293" mass="31851">MPSLKDLKNRIGSVKNTRKITKAMQMVAAAKLRRAQEAAEAARPYADRMASVMAGLTASAAGADNAPRLLAGTGDDRRHLLVVLTSERGLAGGFNSSIVKLARQRLMELQAQGKEVTLLTVGKKGREQLKREYGELFVNHVDLSEVKRIGYENARAIADDILDRFEQGGFDVATLFYNRFESVISQIPTARQVIPAIVEEGTAEVGSASALYDYEPDEHGILNDLLPRSVATQVFAALLENAASEQGARMSAMDNATRNAGDMIDKLTTEYNRSRQAAITKELIEIISGAEAL</sequence>
<dbReference type="GO" id="GO:0009579">
    <property type="term" value="C:thylakoid"/>
    <property type="evidence" value="ECO:0007669"/>
    <property type="project" value="UniProtKB-SubCell"/>
</dbReference>
<comment type="caution">
    <text evidence="14">The sequence shown here is derived from an EMBL/GenBank/DDBJ whole genome shotgun (WGS) entry which is preliminary data.</text>
</comment>
<dbReference type="GO" id="GO:0042777">
    <property type="term" value="P:proton motive force-driven plasma membrane ATP synthesis"/>
    <property type="evidence" value="ECO:0007669"/>
    <property type="project" value="UniProtKB-UniRule"/>
</dbReference>
<dbReference type="PIRSF" id="PIRSF039089">
    <property type="entry name" value="ATP_synthase_gamma"/>
    <property type="match status" value="1"/>
</dbReference>